<dbReference type="PANTHER" id="PTHR43297:SF14">
    <property type="entry name" value="ATPASE AAA-TYPE CORE DOMAIN-CONTAINING PROTEIN"/>
    <property type="match status" value="1"/>
</dbReference>
<keyword evidence="7 11" id="KW-0067">ATP-binding</keyword>
<sequence length="575" mass="62857">MTDVIPIAGSRPPLLQVNNLTVDFALRNGVFRAVDSLTFSIDPGKTLCVVGESGSGKSVTARSILQIVDAPGRIAAGSIVLNGKDGRPIDLVSLSPRGRQIRAIRGRDIAMIFQEPMSSLSPVHTVGDQIIEALRLHTRMSKTQARREAISLLQQVEIPFPEKAVDRYTFQYSGGMRQRAMIAMALACKPQLLIADEPTTALDVTTQAEILDLIARLQKAYGMAVLFITHDMGVVAQIADDVLVMHNGVAKEYAPVEQIFHAPKDSYTRMLISSVLKLEAKAEIRLARTPLDTTAAPILELRNVSVDFGEVKALDDISISLLPRETLGIVGESGSGKTTMGRSIMRLIDPTAGEIVYRRADGGTIDLATAKGPTLATARRELRMVFQDPFGSLNPRMTVSQIIGEPLLVNGVASGRVLDERVCHLMEQVGLDPASRERYPHAFSGGQRQRIGIARAITLNPRVIVADEATSALDVSVRSQVLDLLMRLQDELGLAYIFISHDIGVIRYMCDRVGVMYKGRLVEVGDADKVCKAPEHAYTQALISAIPRPDPRDRDRSRRFRYVEPGNLKNGSSVR</sequence>
<comment type="subcellular location">
    <subcellularLocation>
        <location evidence="1">Cell inner membrane</location>
        <topology evidence="1">Peripheral membrane protein</topology>
    </subcellularLocation>
</comment>
<evidence type="ECO:0000256" key="1">
    <source>
        <dbReference type="ARBA" id="ARBA00004417"/>
    </source>
</evidence>
<reference evidence="11 12" key="1">
    <citation type="submission" date="2016-09" db="EMBL/GenBank/DDBJ databases">
        <title>The complete genome sequences of Rhizobium gallicum, symbiovars gallicum and phaseoli, symbionts associated to common bean (Phaseolus vulgaris).</title>
        <authorList>
            <person name="Bustos P."/>
            <person name="Santamaria R.I."/>
            <person name="Perez-Carrascal O.M."/>
            <person name="Juarez S."/>
            <person name="Lozano L."/>
            <person name="Martinez-Flores I."/>
            <person name="Martinez-Romero E."/>
            <person name="Cevallos M."/>
            <person name="Romero D."/>
            <person name="Davila G."/>
            <person name="Gonzalez V."/>
        </authorList>
    </citation>
    <scope>NUCLEOTIDE SEQUENCE [LARGE SCALE GENOMIC DNA]</scope>
    <source>
        <strain evidence="11 12">8C-3</strain>
        <plasmid evidence="12">Plasmid prsp8c3c</plasmid>
    </source>
</reference>
<dbReference type="Pfam" id="PF08352">
    <property type="entry name" value="oligo_HPY"/>
    <property type="match status" value="2"/>
</dbReference>
<dbReference type="Pfam" id="PF00005">
    <property type="entry name" value="ABC_tran"/>
    <property type="match status" value="2"/>
</dbReference>
<dbReference type="GO" id="GO:0015833">
    <property type="term" value="P:peptide transport"/>
    <property type="evidence" value="ECO:0007669"/>
    <property type="project" value="InterPro"/>
</dbReference>
<keyword evidence="9" id="KW-0472">Membrane</keyword>
<evidence type="ECO:0000256" key="5">
    <source>
        <dbReference type="ARBA" id="ARBA00022519"/>
    </source>
</evidence>
<dbReference type="GO" id="GO:0016887">
    <property type="term" value="F:ATP hydrolysis activity"/>
    <property type="evidence" value="ECO:0007669"/>
    <property type="project" value="InterPro"/>
</dbReference>
<keyword evidence="5" id="KW-0997">Cell inner membrane</keyword>
<dbReference type="PROSITE" id="PS50893">
    <property type="entry name" value="ABC_TRANSPORTER_2"/>
    <property type="match status" value="2"/>
</dbReference>
<keyword evidence="8" id="KW-1278">Translocase</keyword>
<evidence type="ECO:0000259" key="10">
    <source>
        <dbReference type="PROSITE" id="PS50893"/>
    </source>
</evidence>
<evidence type="ECO:0000256" key="6">
    <source>
        <dbReference type="ARBA" id="ARBA00022741"/>
    </source>
</evidence>
<dbReference type="InterPro" id="IPR017871">
    <property type="entry name" value="ABC_transporter-like_CS"/>
</dbReference>
<evidence type="ECO:0000256" key="7">
    <source>
        <dbReference type="ARBA" id="ARBA00022840"/>
    </source>
</evidence>
<comment type="similarity">
    <text evidence="2">Belongs to the ABC transporter superfamily.</text>
</comment>
<gene>
    <name evidence="11" type="ORF">AM571_PC01294</name>
</gene>
<geneLocation type="plasmid" evidence="12">
    <name>prsp8c3c</name>
</geneLocation>
<dbReference type="GO" id="GO:0055085">
    <property type="term" value="P:transmembrane transport"/>
    <property type="evidence" value="ECO:0007669"/>
    <property type="project" value="UniProtKB-ARBA"/>
</dbReference>
<dbReference type="SMART" id="SM00382">
    <property type="entry name" value="AAA"/>
    <property type="match status" value="2"/>
</dbReference>
<keyword evidence="3" id="KW-0813">Transport</keyword>
<dbReference type="NCBIfam" id="NF008453">
    <property type="entry name" value="PRK11308.1"/>
    <property type="match status" value="2"/>
</dbReference>
<dbReference type="SUPFAM" id="SSF52540">
    <property type="entry name" value="P-loop containing nucleoside triphosphate hydrolases"/>
    <property type="match status" value="2"/>
</dbReference>
<evidence type="ECO:0000256" key="4">
    <source>
        <dbReference type="ARBA" id="ARBA00022475"/>
    </source>
</evidence>
<dbReference type="CDD" id="cd03257">
    <property type="entry name" value="ABC_NikE_OppD_transporters"/>
    <property type="match status" value="2"/>
</dbReference>
<dbReference type="PANTHER" id="PTHR43297">
    <property type="entry name" value="OLIGOPEPTIDE TRANSPORT ATP-BINDING PROTEIN APPD"/>
    <property type="match status" value="1"/>
</dbReference>
<dbReference type="InterPro" id="IPR050388">
    <property type="entry name" value="ABC_Ni/Peptide_Import"/>
</dbReference>
<dbReference type="InterPro" id="IPR027417">
    <property type="entry name" value="P-loop_NTPase"/>
</dbReference>
<dbReference type="Proteomes" id="UP000185109">
    <property type="component" value="Plasmid pRsp8C3c"/>
</dbReference>
<evidence type="ECO:0000313" key="12">
    <source>
        <dbReference type="Proteomes" id="UP000185109"/>
    </source>
</evidence>
<evidence type="ECO:0000256" key="3">
    <source>
        <dbReference type="ARBA" id="ARBA00022448"/>
    </source>
</evidence>
<dbReference type="InterPro" id="IPR003593">
    <property type="entry name" value="AAA+_ATPase"/>
</dbReference>
<dbReference type="Gene3D" id="3.40.50.300">
    <property type="entry name" value="P-loop containing nucleotide triphosphate hydrolases"/>
    <property type="match status" value="2"/>
</dbReference>
<keyword evidence="6" id="KW-0547">Nucleotide-binding</keyword>
<dbReference type="EMBL" id="CP017244">
    <property type="protein sequence ID" value="APO79027.1"/>
    <property type="molecule type" value="Genomic_DNA"/>
</dbReference>
<dbReference type="AlphaFoldDB" id="A0A1L5PFN0"/>
<organism evidence="11 12">
    <name type="scientific">Rhizobium etli 8C-3</name>
    <dbReference type="NCBI Taxonomy" id="538025"/>
    <lineage>
        <taxon>Bacteria</taxon>
        <taxon>Pseudomonadati</taxon>
        <taxon>Pseudomonadota</taxon>
        <taxon>Alphaproteobacteria</taxon>
        <taxon>Hyphomicrobiales</taxon>
        <taxon>Rhizobiaceae</taxon>
        <taxon>Rhizobium/Agrobacterium group</taxon>
        <taxon>Rhizobium</taxon>
    </lineage>
</organism>
<evidence type="ECO:0000256" key="2">
    <source>
        <dbReference type="ARBA" id="ARBA00005417"/>
    </source>
</evidence>
<keyword evidence="4" id="KW-1003">Cell membrane</keyword>
<evidence type="ECO:0000256" key="8">
    <source>
        <dbReference type="ARBA" id="ARBA00022967"/>
    </source>
</evidence>
<dbReference type="InterPro" id="IPR003439">
    <property type="entry name" value="ABC_transporter-like_ATP-bd"/>
</dbReference>
<dbReference type="PROSITE" id="PS00211">
    <property type="entry name" value="ABC_TRANSPORTER_1"/>
    <property type="match status" value="2"/>
</dbReference>
<dbReference type="GO" id="GO:0005886">
    <property type="term" value="C:plasma membrane"/>
    <property type="evidence" value="ECO:0007669"/>
    <property type="project" value="UniProtKB-SubCell"/>
</dbReference>
<keyword evidence="11" id="KW-0614">Plasmid</keyword>
<dbReference type="RefSeq" id="WP_074064813.1">
    <property type="nucleotide sequence ID" value="NZ_CP017244.1"/>
</dbReference>
<feature type="domain" description="ABC transporter" evidence="10">
    <location>
        <begin position="15"/>
        <end position="272"/>
    </location>
</feature>
<name>A0A1L5PFN0_RHIET</name>
<proteinExistence type="inferred from homology"/>
<protein>
    <submittedName>
        <fullName evidence="11">Oligopeptide ABC transporter ATP-binding protein</fullName>
    </submittedName>
</protein>
<dbReference type="InterPro" id="IPR013563">
    <property type="entry name" value="Oligopep_ABC_C"/>
</dbReference>
<evidence type="ECO:0000313" key="11">
    <source>
        <dbReference type="EMBL" id="APO79027.1"/>
    </source>
</evidence>
<evidence type="ECO:0000256" key="9">
    <source>
        <dbReference type="ARBA" id="ARBA00023136"/>
    </source>
</evidence>
<accession>A0A1L5PFN0</accession>
<dbReference type="FunFam" id="3.40.50.300:FF:000016">
    <property type="entry name" value="Oligopeptide ABC transporter ATP-binding component"/>
    <property type="match status" value="1"/>
</dbReference>
<feature type="domain" description="ABC transporter" evidence="10">
    <location>
        <begin position="299"/>
        <end position="543"/>
    </location>
</feature>
<dbReference type="GO" id="GO:0005524">
    <property type="term" value="F:ATP binding"/>
    <property type="evidence" value="ECO:0007669"/>
    <property type="project" value="UniProtKB-KW"/>
</dbReference>